<sequence>MNKGDLPDTSNDENEKIKILFKEVKECLKKIDKEHSKIMNLFCGNEKRELLRSSFPFKNQKNTFSLFHRACEEEQFDWHQKWYGVKHIFTELDIKNDAKILNVGCGTSKFSEEMLDSGYTDITNIDASSACIKKMKEIYKDKPNLKYMLMNVCDMKEFKNAEFDLIIDKACLDSIVCSEDSLKYIEEMLSEVSRILKSEGTFVVISHAQPTYRLGYLQKQDYKWNVTIKTVKRPMLGIVNFRSLPLPS</sequence>
<accession>A0ACB9Y5M5</accession>
<dbReference type="Proteomes" id="UP001056978">
    <property type="component" value="Chromosome 12"/>
</dbReference>
<gene>
    <name evidence="1" type="ORF">MKS88_004535</name>
</gene>
<name>A0ACB9Y5M5_PLABR</name>
<evidence type="ECO:0000313" key="2">
    <source>
        <dbReference type="Proteomes" id="UP001056978"/>
    </source>
</evidence>
<protein>
    <submittedName>
        <fullName evidence="1">Methyltransferase</fullName>
    </submittedName>
</protein>
<dbReference type="EMBL" id="CM043780">
    <property type="protein sequence ID" value="KAI4836732.1"/>
    <property type="molecule type" value="Genomic_DNA"/>
</dbReference>
<proteinExistence type="predicted"/>
<organism evidence="1 2">
    <name type="scientific">Plasmodium brasilianum</name>
    <dbReference type="NCBI Taxonomy" id="5824"/>
    <lineage>
        <taxon>Eukaryota</taxon>
        <taxon>Sar</taxon>
        <taxon>Alveolata</taxon>
        <taxon>Apicomplexa</taxon>
        <taxon>Aconoidasida</taxon>
        <taxon>Haemosporida</taxon>
        <taxon>Plasmodiidae</taxon>
        <taxon>Plasmodium</taxon>
        <taxon>Plasmodium (Plasmodium)</taxon>
    </lineage>
</organism>
<keyword evidence="1" id="KW-0489">Methyltransferase</keyword>
<comment type="caution">
    <text evidence="1">The sequence shown here is derived from an EMBL/GenBank/DDBJ whole genome shotgun (WGS) entry which is preliminary data.</text>
</comment>
<evidence type="ECO:0000313" key="1">
    <source>
        <dbReference type="EMBL" id="KAI4836732.1"/>
    </source>
</evidence>
<keyword evidence="2" id="KW-1185">Reference proteome</keyword>
<reference evidence="1" key="1">
    <citation type="submission" date="2022-06" db="EMBL/GenBank/DDBJ databases">
        <title>The First Complete Genome of the Simian Malaria Parasite Plasmodium brasilianum.</title>
        <authorList>
            <person name="Bajic M."/>
            <person name="Ravishankar S."/>
        </authorList>
    </citation>
    <scope>NUCLEOTIDE SEQUENCE</scope>
    <source>
        <strain evidence="1">Bolivian I</strain>
    </source>
</reference>
<keyword evidence="1" id="KW-0808">Transferase</keyword>